<dbReference type="Pfam" id="PF08680">
    <property type="entry name" value="DUF1779"/>
    <property type="match status" value="1"/>
</dbReference>
<dbReference type="InterPro" id="IPR014794">
    <property type="entry name" value="DUF1779"/>
</dbReference>
<dbReference type="InterPro" id="IPR036209">
    <property type="entry name" value="YwmB-like_sf"/>
</dbReference>
<protein>
    <submittedName>
        <fullName evidence="1">Uncharacterized protein</fullName>
    </submittedName>
</protein>
<proteinExistence type="predicted"/>
<dbReference type="Proteomes" id="UP000233440">
    <property type="component" value="Unassembled WGS sequence"/>
</dbReference>
<reference evidence="1 2" key="1">
    <citation type="submission" date="2017-11" db="EMBL/GenBank/DDBJ databases">
        <title>Bacillus camelliae sp. nov., isolated from pu'er tea.</title>
        <authorList>
            <person name="Niu L."/>
        </authorList>
    </citation>
    <scope>NUCLEOTIDE SEQUENCE [LARGE SCALE GENOMIC DNA]</scope>
    <source>
        <strain evidence="1 2">7578-1</strain>
    </source>
</reference>
<accession>A0A2N3LEZ1</accession>
<dbReference type="Gene3D" id="3.30.360.40">
    <property type="entry name" value="YwmB-like"/>
    <property type="match status" value="1"/>
</dbReference>
<organism evidence="1 2">
    <name type="scientific">Heyndrickxia camelliae</name>
    <dbReference type="NCBI Taxonomy" id="1707093"/>
    <lineage>
        <taxon>Bacteria</taxon>
        <taxon>Bacillati</taxon>
        <taxon>Bacillota</taxon>
        <taxon>Bacilli</taxon>
        <taxon>Bacillales</taxon>
        <taxon>Bacillaceae</taxon>
        <taxon>Heyndrickxia</taxon>
    </lineage>
</organism>
<evidence type="ECO:0000313" key="2">
    <source>
        <dbReference type="Proteomes" id="UP000233440"/>
    </source>
</evidence>
<dbReference type="AlphaFoldDB" id="A0A2N3LEZ1"/>
<comment type="caution">
    <text evidence="1">The sequence shown here is derived from an EMBL/GenBank/DDBJ whole genome shotgun (WGS) entry which is preliminary data.</text>
</comment>
<sequence>MKQKLIFLMFVLIICFMYVNIGNKTNAAPFTTDLNKIAKLVWEQNGSIHEWSLYTREAIRIHSISDWDKKVRSLQKEFPLMEWKIDREKGLATGIKTHKEFVETIKIMSTPTNHFASSYLLYEMKGESWSSTFAKKIDQMLPDKMDVLYRGKPTIFSCIKGTFNDKIENVLLTKKDQLLQGFNAKELESLKETDFYSISAFSPQFSESIPTKNHKMNLQVGLRKNGLGAKTTFVIGTPIITIEY</sequence>
<gene>
    <name evidence="1" type="ORF">CWO92_20360</name>
</gene>
<evidence type="ECO:0000313" key="1">
    <source>
        <dbReference type="EMBL" id="PKR83200.1"/>
    </source>
</evidence>
<dbReference type="OrthoDB" id="2374820at2"/>
<dbReference type="Gene3D" id="3.30.2030.10">
    <property type="entry name" value="YwmB-like"/>
    <property type="match status" value="1"/>
</dbReference>
<dbReference type="SUPFAM" id="SSF143842">
    <property type="entry name" value="YwmB-like"/>
    <property type="match status" value="1"/>
</dbReference>
<dbReference type="EMBL" id="PIQO01000021">
    <property type="protein sequence ID" value="PKR83200.1"/>
    <property type="molecule type" value="Genomic_DNA"/>
</dbReference>
<keyword evidence="2" id="KW-1185">Reference proteome</keyword>
<name>A0A2N3LEZ1_9BACI</name>
<dbReference type="RefSeq" id="WP_101356049.1">
    <property type="nucleotide sequence ID" value="NZ_PIQO01000021.1"/>
</dbReference>